<sequence>MINPFRDLVSTLSSQGVPDAYRTALSLLAETQDGDFSRSSQFSLTEAYCAQTLEATKANLVEVLDWISLSDTARRRGEAMLTPDIAQLLAHLAIEGKHSRAIVLQDPLCLVAARLASAGVHVEQFCPGFEVPKLCAVIANAPAWSVVEPGEDDSQPHERVPTPGAEDGVLIAALPLIPGVSGGAHAKQLPYAASDDLEVTMRRYGAAVARFIVLVPSSMLYRTGKAAEFRRDLLNQGLVEAVLELPNGTTPLATHQYSILVLRSPRSRAVGESVFVMNLPEREAPATRGRGRRVEVESGSAVTARIIDRCADGLDTSRLITYGQILDTGSLLPRMLLGEVGADACNDKGRVALRDVARILRPTALPVGTSRPRVAVTTEGIIRAFPYVRYVELMDDEHAPAKAHEVVIHLEAGDIIIVAKGTVGEVGLVEWSTNEPILLPNSCLVLRANRVADANALYLYFKSPAGIERLRSIVTGSTVRNIRISDLGGLAVPSVSAQARELAESTLKNINEKTAHIQQLDEERAQLLEKSLEEIAKLDS</sequence>
<dbReference type="Gene3D" id="3.90.220.20">
    <property type="entry name" value="DNA methylase specificity domains"/>
    <property type="match status" value="1"/>
</dbReference>
<dbReference type="CDD" id="cd16961">
    <property type="entry name" value="RMtype1_S_TRD-CR_like"/>
    <property type="match status" value="1"/>
</dbReference>
<name>A0A5E5A039_9BURK</name>
<dbReference type="Proteomes" id="UP000383122">
    <property type="component" value="Unassembled WGS sequence"/>
</dbReference>
<dbReference type="InterPro" id="IPR003356">
    <property type="entry name" value="DNA_methylase_A-5"/>
</dbReference>
<dbReference type="InterPro" id="IPR029063">
    <property type="entry name" value="SAM-dependent_MTases_sf"/>
</dbReference>
<feature type="coiled-coil region" evidence="4">
    <location>
        <begin position="503"/>
        <end position="530"/>
    </location>
</feature>
<accession>A0A5E5A039</accession>
<dbReference type="PANTHER" id="PTHR30408:SF12">
    <property type="entry name" value="TYPE I RESTRICTION ENZYME MJAVIII SPECIFICITY SUBUNIT"/>
    <property type="match status" value="1"/>
</dbReference>
<dbReference type="SUPFAM" id="SSF116734">
    <property type="entry name" value="DNA methylase specificity domain"/>
    <property type="match status" value="1"/>
</dbReference>
<dbReference type="GO" id="GO:0009307">
    <property type="term" value="P:DNA restriction-modification system"/>
    <property type="evidence" value="ECO:0007669"/>
    <property type="project" value="UniProtKB-KW"/>
</dbReference>
<dbReference type="AlphaFoldDB" id="A0A5E5A039"/>
<dbReference type="InterPro" id="IPR052021">
    <property type="entry name" value="Type-I_RS_S_subunit"/>
</dbReference>
<evidence type="ECO:0000256" key="2">
    <source>
        <dbReference type="ARBA" id="ARBA00022747"/>
    </source>
</evidence>
<evidence type="ECO:0000256" key="3">
    <source>
        <dbReference type="ARBA" id="ARBA00023125"/>
    </source>
</evidence>
<gene>
    <name evidence="6" type="ORF">PAN31117_02291</name>
</gene>
<evidence type="ECO:0000259" key="5">
    <source>
        <dbReference type="Pfam" id="PF02384"/>
    </source>
</evidence>
<keyword evidence="4" id="KW-0175">Coiled coil</keyword>
<evidence type="ECO:0000256" key="4">
    <source>
        <dbReference type="SAM" id="Coils"/>
    </source>
</evidence>
<reference evidence="6 7" key="1">
    <citation type="submission" date="2019-08" db="EMBL/GenBank/DDBJ databases">
        <authorList>
            <person name="Peeters C."/>
        </authorList>
    </citation>
    <scope>NUCLEOTIDE SEQUENCE [LARGE SCALE GENOMIC DNA]</scope>
    <source>
        <strain evidence="6 7">LMG 31117</strain>
    </source>
</reference>
<keyword evidence="2" id="KW-0680">Restriction system</keyword>
<dbReference type="InterPro" id="IPR044946">
    <property type="entry name" value="Restrct_endonuc_typeI_TRD_sf"/>
</dbReference>
<comment type="similarity">
    <text evidence="1">Belongs to the N(4)/N(6)-methyltransferase family.</text>
</comment>
<dbReference type="Pfam" id="PF02384">
    <property type="entry name" value="N6_Mtase"/>
    <property type="match status" value="1"/>
</dbReference>
<evidence type="ECO:0000313" key="7">
    <source>
        <dbReference type="Proteomes" id="UP000383122"/>
    </source>
</evidence>
<dbReference type="GO" id="GO:0008170">
    <property type="term" value="F:N-methyltransferase activity"/>
    <property type="evidence" value="ECO:0007669"/>
    <property type="project" value="InterPro"/>
</dbReference>
<dbReference type="PANTHER" id="PTHR30408">
    <property type="entry name" value="TYPE-1 RESTRICTION ENZYME ECOKI SPECIFICITY PROTEIN"/>
    <property type="match status" value="1"/>
</dbReference>
<evidence type="ECO:0000313" key="6">
    <source>
        <dbReference type="EMBL" id="VVE66438.1"/>
    </source>
</evidence>
<dbReference type="GO" id="GO:0003677">
    <property type="term" value="F:DNA binding"/>
    <property type="evidence" value="ECO:0007669"/>
    <property type="project" value="UniProtKB-KW"/>
</dbReference>
<protein>
    <recommendedName>
        <fullName evidence="5">DNA methylase adenine-specific domain-containing protein</fullName>
    </recommendedName>
</protein>
<dbReference type="EMBL" id="CABPSP010000005">
    <property type="protein sequence ID" value="VVE66438.1"/>
    <property type="molecule type" value="Genomic_DNA"/>
</dbReference>
<keyword evidence="7" id="KW-1185">Reference proteome</keyword>
<dbReference type="Gene3D" id="3.40.50.150">
    <property type="entry name" value="Vaccinia Virus protein VP39"/>
    <property type="match status" value="1"/>
</dbReference>
<dbReference type="SUPFAM" id="SSF53335">
    <property type="entry name" value="S-adenosyl-L-methionine-dependent methyltransferases"/>
    <property type="match status" value="1"/>
</dbReference>
<proteinExistence type="inferred from homology"/>
<evidence type="ECO:0000256" key="1">
    <source>
        <dbReference type="ARBA" id="ARBA00006594"/>
    </source>
</evidence>
<feature type="domain" description="DNA methylase adenine-specific" evidence="5">
    <location>
        <begin position="211"/>
        <end position="281"/>
    </location>
</feature>
<organism evidence="6 7">
    <name type="scientific">Pandoraea anapnoica</name>
    <dbReference type="NCBI Taxonomy" id="2508301"/>
    <lineage>
        <taxon>Bacteria</taxon>
        <taxon>Pseudomonadati</taxon>
        <taxon>Pseudomonadota</taxon>
        <taxon>Betaproteobacteria</taxon>
        <taxon>Burkholderiales</taxon>
        <taxon>Burkholderiaceae</taxon>
        <taxon>Pandoraea</taxon>
    </lineage>
</organism>
<keyword evidence="3" id="KW-0238">DNA-binding</keyword>